<dbReference type="EMBL" id="MFAT01000036">
    <property type="protein sequence ID" value="OGD86219.1"/>
    <property type="molecule type" value="Genomic_DNA"/>
</dbReference>
<evidence type="ECO:0000313" key="2">
    <source>
        <dbReference type="EMBL" id="OGD86219.1"/>
    </source>
</evidence>
<name>A0A1F5G303_9BACT</name>
<accession>A0A1F5G303</accession>
<reference evidence="2 3" key="1">
    <citation type="journal article" date="2016" name="Nat. Commun.">
        <title>Thousands of microbial genomes shed light on interconnected biogeochemical processes in an aquifer system.</title>
        <authorList>
            <person name="Anantharaman K."/>
            <person name="Brown C.T."/>
            <person name="Hug L.A."/>
            <person name="Sharon I."/>
            <person name="Castelle C.J."/>
            <person name="Probst A.J."/>
            <person name="Thomas B.C."/>
            <person name="Singh A."/>
            <person name="Wilkins M.J."/>
            <person name="Karaoz U."/>
            <person name="Brodie E.L."/>
            <person name="Williams K.H."/>
            <person name="Hubbard S.S."/>
            <person name="Banfield J.F."/>
        </authorList>
    </citation>
    <scope>NUCLEOTIDE SEQUENCE [LARGE SCALE GENOMIC DNA]</scope>
</reference>
<organism evidence="2 3">
    <name type="scientific">Candidatus Curtissbacteria bacterium RBG_13_35_7</name>
    <dbReference type="NCBI Taxonomy" id="1797705"/>
    <lineage>
        <taxon>Bacteria</taxon>
        <taxon>Candidatus Curtissiibacteriota</taxon>
    </lineage>
</organism>
<dbReference type="Proteomes" id="UP000176317">
    <property type="component" value="Unassembled WGS sequence"/>
</dbReference>
<gene>
    <name evidence="2" type="ORF">A2164_02515</name>
</gene>
<proteinExistence type="predicted"/>
<feature type="compositionally biased region" description="Basic and acidic residues" evidence="1">
    <location>
        <begin position="7"/>
        <end position="16"/>
    </location>
</feature>
<dbReference type="AlphaFoldDB" id="A0A1F5G303"/>
<protein>
    <submittedName>
        <fullName evidence="2">Uncharacterized protein</fullName>
    </submittedName>
</protein>
<feature type="region of interest" description="Disordered" evidence="1">
    <location>
        <begin position="46"/>
        <end position="66"/>
    </location>
</feature>
<comment type="caution">
    <text evidence="2">The sequence shown here is derived from an EMBL/GenBank/DDBJ whole genome shotgun (WGS) entry which is preliminary data.</text>
</comment>
<evidence type="ECO:0000313" key="3">
    <source>
        <dbReference type="Proteomes" id="UP000176317"/>
    </source>
</evidence>
<evidence type="ECO:0000256" key="1">
    <source>
        <dbReference type="SAM" id="MobiDB-lite"/>
    </source>
</evidence>
<feature type="compositionally biased region" description="Basic residues" evidence="1">
    <location>
        <begin position="54"/>
        <end position="66"/>
    </location>
</feature>
<feature type="region of interest" description="Disordered" evidence="1">
    <location>
        <begin position="1"/>
        <end position="22"/>
    </location>
</feature>
<sequence>MTNEQDPIAKRPEIDKPVTPQHLRIVTEDPVVSPSIQRLLDEIKNAPRSNSKTVQHHRGMKMRANH</sequence>